<accession>A0ABS2RMI7</accession>
<feature type="signal peptide" evidence="1">
    <location>
        <begin position="1"/>
        <end position="28"/>
    </location>
</feature>
<dbReference type="RefSeq" id="WP_204917727.1">
    <property type="nucleotide sequence ID" value="NZ_BAAAQP010000004.1"/>
</dbReference>
<comment type="caution">
    <text evidence="2">The sequence shown here is derived from an EMBL/GenBank/DDBJ whole genome shotgun (WGS) entry which is preliminary data.</text>
</comment>
<organism evidence="2 3">
    <name type="scientific">Microlunatus panaciterrae</name>
    <dbReference type="NCBI Taxonomy" id="400768"/>
    <lineage>
        <taxon>Bacteria</taxon>
        <taxon>Bacillati</taxon>
        <taxon>Actinomycetota</taxon>
        <taxon>Actinomycetes</taxon>
        <taxon>Propionibacteriales</taxon>
        <taxon>Propionibacteriaceae</taxon>
        <taxon>Microlunatus</taxon>
    </lineage>
</organism>
<dbReference type="Proteomes" id="UP000704762">
    <property type="component" value="Unassembled WGS sequence"/>
</dbReference>
<gene>
    <name evidence="2" type="ORF">JOE57_002080</name>
</gene>
<name>A0ABS2RMI7_9ACTN</name>
<keyword evidence="3" id="KW-1185">Reference proteome</keyword>
<evidence type="ECO:0000313" key="3">
    <source>
        <dbReference type="Proteomes" id="UP000704762"/>
    </source>
</evidence>
<protein>
    <submittedName>
        <fullName evidence="2">Uncharacterized protein</fullName>
    </submittedName>
</protein>
<evidence type="ECO:0000256" key="1">
    <source>
        <dbReference type="SAM" id="SignalP"/>
    </source>
</evidence>
<sequence>MNNLLSRSVAVASLVVMAAGFTGGAAQAAPTHPAKPVTTCSSWEAIGNSTVSARTCVTTKETGKKAVKVRGAVQVKNTGTATAKVTASWTVSKTVGKKKAVKVRTVTVRRALPATGRAYNLGAHGSYSRLDAAGLAVVQSKITVVAPKTGTDTETETKTADL</sequence>
<evidence type="ECO:0000313" key="2">
    <source>
        <dbReference type="EMBL" id="MBM7799159.1"/>
    </source>
</evidence>
<feature type="chain" id="PRO_5047526064" evidence="1">
    <location>
        <begin position="29"/>
        <end position="162"/>
    </location>
</feature>
<dbReference type="EMBL" id="JAFBCF010000001">
    <property type="protein sequence ID" value="MBM7799159.1"/>
    <property type="molecule type" value="Genomic_DNA"/>
</dbReference>
<proteinExistence type="predicted"/>
<reference evidence="2 3" key="1">
    <citation type="submission" date="2021-01" db="EMBL/GenBank/DDBJ databases">
        <title>Sequencing the genomes of 1000 actinobacteria strains.</title>
        <authorList>
            <person name="Klenk H.-P."/>
        </authorList>
    </citation>
    <scope>NUCLEOTIDE SEQUENCE [LARGE SCALE GENOMIC DNA]</scope>
    <source>
        <strain evidence="2 3">DSM 18662</strain>
    </source>
</reference>
<keyword evidence="1" id="KW-0732">Signal</keyword>